<comment type="caution">
    <text evidence="2">The sequence shown here is derived from an EMBL/GenBank/DDBJ whole genome shotgun (WGS) entry which is preliminary data.</text>
</comment>
<gene>
    <name evidence="2" type="ORF">LK09_17095</name>
</gene>
<evidence type="ECO:0000256" key="1">
    <source>
        <dbReference type="SAM" id="SignalP"/>
    </source>
</evidence>
<keyword evidence="3" id="KW-1185">Reference proteome</keyword>
<dbReference type="RefSeq" id="WP_039402268.1">
    <property type="nucleotide sequence ID" value="NZ_JTDK01000017.1"/>
</dbReference>
<accession>A0A0B2A2K5</accession>
<protein>
    <submittedName>
        <fullName evidence="2">Uncharacterized protein</fullName>
    </submittedName>
</protein>
<dbReference type="STRING" id="1348253.LK09_17095"/>
<sequence length="173" mass="17583">MKIKTSALLVAAMLAAGMVASGGTSTAYAATSGSSSSQFQLDIGGQTVDISDGESVNVGMAALETSHVPRMLISPNATYSGNCGYLTVSASAGVFHWSITMTCPATTFSGSFSIIDTNNGQSGGLVSTTRFSGSAPTSRLHGHRYLGTLSGQALLLGVPVAATMPNNTSYKYP</sequence>
<evidence type="ECO:0000313" key="2">
    <source>
        <dbReference type="EMBL" id="KHK96059.1"/>
    </source>
</evidence>
<organism evidence="2 3">
    <name type="scientific">Microbacterium mangrovi</name>
    <dbReference type="NCBI Taxonomy" id="1348253"/>
    <lineage>
        <taxon>Bacteria</taxon>
        <taxon>Bacillati</taxon>
        <taxon>Actinomycetota</taxon>
        <taxon>Actinomycetes</taxon>
        <taxon>Micrococcales</taxon>
        <taxon>Microbacteriaceae</taxon>
        <taxon>Microbacterium</taxon>
    </lineage>
</organism>
<feature type="signal peptide" evidence="1">
    <location>
        <begin position="1"/>
        <end position="29"/>
    </location>
</feature>
<dbReference type="AlphaFoldDB" id="A0A0B2A2K5"/>
<dbReference type="Proteomes" id="UP000031030">
    <property type="component" value="Unassembled WGS sequence"/>
</dbReference>
<dbReference type="OrthoDB" id="5121755at2"/>
<keyword evidence="1" id="KW-0732">Signal</keyword>
<reference evidence="2 3" key="1">
    <citation type="submission" date="2014-11" db="EMBL/GenBank/DDBJ databases">
        <title>Genome sequence of Microbacterium mangrovi MUSC 115(T).</title>
        <authorList>
            <person name="Lee L.-H."/>
        </authorList>
    </citation>
    <scope>NUCLEOTIDE SEQUENCE [LARGE SCALE GENOMIC DNA]</scope>
    <source>
        <strain evidence="2 3">MUSC 115</strain>
    </source>
</reference>
<feature type="chain" id="PRO_5002065855" evidence="1">
    <location>
        <begin position="30"/>
        <end position="173"/>
    </location>
</feature>
<dbReference type="EMBL" id="JTDK01000017">
    <property type="protein sequence ID" value="KHK96059.1"/>
    <property type="molecule type" value="Genomic_DNA"/>
</dbReference>
<proteinExistence type="predicted"/>
<evidence type="ECO:0000313" key="3">
    <source>
        <dbReference type="Proteomes" id="UP000031030"/>
    </source>
</evidence>
<name>A0A0B2A2K5_9MICO</name>